<reference evidence="15 16" key="1">
    <citation type="submission" date="2015-07" db="EMBL/GenBank/DDBJ databases">
        <title>Isolation and Genomic Characterization of a Novel Halophilic Metal-Reducing Deltaproteobacterium from the Deep Subsurface.</title>
        <authorList>
            <person name="Badalamenti J.P."/>
            <person name="Summers Z.M."/>
            <person name="Gralnick J.A."/>
            <person name="Bond D.R."/>
        </authorList>
    </citation>
    <scope>NUCLEOTIDE SEQUENCE [LARGE SCALE GENOMIC DNA]</scope>
    <source>
        <strain evidence="15 16">WTL</strain>
    </source>
</reference>
<dbReference type="RefSeq" id="WP_053552224.1">
    <property type="nucleotide sequence ID" value="NZ_CP010802.1"/>
</dbReference>
<protein>
    <recommendedName>
        <fullName evidence="13">ATP synthase subunit b</fullName>
    </recommendedName>
    <alternativeName>
        <fullName evidence="13">ATP synthase F(0) sector subunit b</fullName>
    </alternativeName>
    <alternativeName>
        <fullName evidence="13">ATPase subunit I</fullName>
    </alternativeName>
    <alternativeName>
        <fullName evidence="13">F-type ATPase subunit b</fullName>
        <shortName evidence="13">F-ATPase subunit b</shortName>
    </alternativeName>
</protein>
<gene>
    <name evidence="15" type="primary">atpX</name>
    <name evidence="13" type="synonym">atpF</name>
    <name evidence="15" type="ORF">DSOUD_3584</name>
</gene>
<keyword evidence="13" id="KW-1003">Cell membrane</keyword>
<keyword evidence="4 13" id="KW-0812">Transmembrane</keyword>
<keyword evidence="2 13" id="KW-0813">Transport</keyword>
<evidence type="ECO:0000256" key="1">
    <source>
        <dbReference type="ARBA" id="ARBA00005513"/>
    </source>
</evidence>
<dbReference type="GO" id="GO:0012505">
    <property type="term" value="C:endomembrane system"/>
    <property type="evidence" value="ECO:0007669"/>
    <property type="project" value="UniProtKB-SubCell"/>
</dbReference>
<keyword evidence="6 13" id="KW-1133">Transmembrane helix</keyword>
<evidence type="ECO:0000256" key="5">
    <source>
        <dbReference type="ARBA" id="ARBA00022781"/>
    </source>
</evidence>
<proteinExistence type="inferred from homology"/>
<dbReference type="EMBL" id="CP010802">
    <property type="protein sequence ID" value="ALC18298.1"/>
    <property type="molecule type" value="Genomic_DNA"/>
</dbReference>
<dbReference type="OrthoDB" id="9794968at2"/>
<accession>A0A0M5ILT6</accession>
<dbReference type="PANTHER" id="PTHR33445">
    <property type="entry name" value="ATP SYNTHASE SUBUNIT B', CHLOROPLASTIC"/>
    <property type="match status" value="1"/>
</dbReference>
<feature type="transmembrane region" description="Helical" evidence="13">
    <location>
        <begin position="6"/>
        <end position="27"/>
    </location>
</feature>
<evidence type="ECO:0000313" key="16">
    <source>
        <dbReference type="Proteomes" id="UP000057158"/>
    </source>
</evidence>
<evidence type="ECO:0000256" key="10">
    <source>
        <dbReference type="ARBA" id="ARBA00025198"/>
    </source>
</evidence>
<dbReference type="Proteomes" id="UP000057158">
    <property type="component" value="Chromosome"/>
</dbReference>
<dbReference type="InterPro" id="IPR002146">
    <property type="entry name" value="ATP_synth_b/b'su_bac/chlpt"/>
</dbReference>
<keyword evidence="5 13" id="KW-0375">Hydrogen ion transport</keyword>
<organism evidence="15 16">
    <name type="scientific">Desulfuromonas soudanensis</name>
    <dbReference type="NCBI Taxonomy" id="1603606"/>
    <lineage>
        <taxon>Bacteria</taxon>
        <taxon>Pseudomonadati</taxon>
        <taxon>Thermodesulfobacteriota</taxon>
        <taxon>Desulfuromonadia</taxon>
        <taxon>Desulfuromonadales</taxon>
        <taxon>Desulfuromonadaceae</taxon>
        <taxon>Desulfuromonas</taxon>
    </lineage>
</organism>
<keyword evidence="8 13" id="KW-0472">Membrane</keyword>
<keyword evidence="7 13" id="KW-0406">Ion transport</keyword>
<dbReference type="InterPro" id="IPR050059">
    <property type="entry name" value="ATP_synthase_B_chain"/>
</dbReference>
<comment type="subunit">
    <text evidence="13">F-type ATPases have 2 components, F(1) - the catalytic core - and F(0) - the membrane proton channel. F(1) has five subunits: alpha(3), beta(3), gamma(1), delta(1), epsilon(1). F(0) has three main subunits: a(1), b(2) and c(10-14). The alpha and beta chains form an alternating ring which encloses part of the gamma chain. F(1) is attached to F(0) by a central stalk formed by the gamma and epsilon chains, while a peripheral stalk is formed by the delta and b chains.</text>
</comment>
<evidence type="ECO:0000256" key="7">
    <source>
        <dbReference type="ARBA" id="ARBA00023065"/>
    </source>
</evidence>
<dbReference type="Pfam" id="PF00430">
    <property type="entry name" value="ATP-synt_B"/>
    <property type="match status" value="1"/>
</dbReference>
<evidence type="ECO:0000256" key="14">
    <source>
        <dbReference type="RuleBase" id="RU003848"/>
    </source>
</evidence>
<dbReference type="GO" id="GO:0045259">
    <property type="term" value="C:proton-transporting ATP synthase complex"/>
    <property type="evidence" value="ECO:0007669"/>
    <property type="project" value="UniProtKB-KW"/>
</dbReference>
<evidence type="ECO:0000256" key="3">
    <source>
        <dbReference type="ARBA" id="ARBA00022547"/>
    </source>
</evidence>
<evidence type="ECO:0000256" key="11">
    <source>
        <dbReference type="ARBA" id="ARBA00025614"/>
    </source>
</evidence>
<dbReference type="AlphaFoldDB" id="A0A0M5ILT6"/>
<dbReference type="PATRIC" id="fig|1603606.3.peg.3859"/>
<evidence type="ECO:0000256" key="8">
    <source>
        <dbReference type="ARBA" id="ARBA00023136"/>
    </source>
</evidence>
<evidence type="ECO:0000313" key="15">
    <source>
        <dbReference type="EMBL" id="ALC18298.1"/>
    </source>
</evidence>
<evidence type="ECO:0000256" key="6">
    <source>
        <dbReference type="ARBA" id="ARBA00022989"/>
    </source>
</evidence>
<dbReference type="HAMAP" id="MF_01398">
    <property type="entry name" value="ATP_synth_b_bprime"/>
    <property type="match status" value="1"/>
</dbReference>
<evidence type="ECO:0000256" key="2">
    <source>
        <dbReference type="ARBA" id="ARBA00022448"/>
    </source>
</evidence>
<sequence>MISIDWTLGLQFINFVVLMLALNVILYRPLRKVMQQRKETVDGSYRKAKSLEGAIDEKMAHYQEQLQQAKLKGNQEKNELRSQAHAEEGKILSAARATATEYMDTIKVKVASEADRARQALKAETEGLAAQIASKVLGRGL</sequence>
<evidence type="ECO:0000256" key="4">
    <source>
        <dbReference type="ARBA" id="ARBA00022692"/>
    </source>
</evidence>
<keyword evidence="16" id="KW-1185">Reference proteome</keyword>
<comment type="similarity">
    <text evidence="1 13 14">Belongs to the ATPase B chain family.</text>
</comment>
<keyword evidence="3 13" id="KW-0138">CF(0)</keyword>
<comment type="function">
    <text evidence="10 13">F(1)F(0) ATP synthase produces ATP from ADP in the presence of a proton or sodium gradient. F-type ATPases consist of two structural domains, F(1) containing the extramembraneous catalytic core and F(0) containing the membrane proton channel, linked together by a central stalk and a peripheral stalk. During catalysis, ATP synthesis in the catalytic domain of F(1) is coupled via a rotary mechanism of the central stalk subunits to proton translocation.</text>
</comment>
<evidence type="ECO:0000256" key="9">
    <source>
        <dbReference type="ARBA" id="ARBA00023310"/>
    </source>
</evidence>
<evidence type="ECO:0000256" key="12">
    <source>
        <dbReference type="ARBA" id="ARBA00037847"/>
    </source>
</evidence>
<dbReference type="GO" id="GO:0046961">
    <property type="term" value="F:proton-transporting ATPase activity, rotational mechanism"/>
    <property type="evidence" value="ECO:0007669"/>
    <property type="project" value="TreeGrafter"/>
</dbReference>
<dbReference type="PANTHER" id="PTHR33445:SF2">
    <property type="entry name" value="ATP SYNTHASE SUBUNIT B', CHLOROPLASTIC"/>
    <property type="match status" value="1"/>
</dbReference>
<dbReference type="GO" id="GO:0005886">
    <property type="term" value="C:plasma membrane"/>
    <property type="evidence" value="ECO:0007669"/>
    <property type="project" value="UniProtKB-SubCell"/>
</dbReference>
<dbReference type="GO" id="GO:0046933">
    <property type="term" value="F:proton-transporting ATP synthase activity, rotational mechanism"/>
    <property type="evidence" value="ECO:0007669"/>
    <property type="project" value="UniProtKB-UniRule"/>
</dbReference>
<evidence type="ECO:0000256" key="13">
    <source>
        <dbReference type="HAMAP-Rule" id="MF_01398"/>
    </source>
</evidence>
<comment type="function">
    <text evidence="11">Component of the F(0) channel, it forms part of the peripheral stalk, linking F(1) to F(0). The b'-subunit is a diverged and duplicated form of b found in plants and photosynthetic bacteria.</text>
</comment>
<keyword evidence="9 13" id="KW-0066">ATP synthesis</keyword>
<dbReference type="STRING" id="1603606.DSOUD_3584"/>
<name>A0A0M5ILT6_9BACT</name>
<dbReference type="KEGG" id="des:DSOUD_3584"/>
<comment type="subcellular location">
    <subcellularLocation>
        <location evidence="13">Cell membrane</location>
        <topology evidence="13">Single-pass membrane protein</topology>
    </subcellularLocation>
    <subcellularLocation>
        <location evidence="12">Endomembrane system</location>
        <topology evidence="12">Single-pass membrane protein</topology>
    </subcellularLocation>
</comment>
<dbReference type="CDD" id="cd06503">
    <property type="entry name" value="ATP-synt_Fo_b"/>
    <property type="match status" value="1"/>
</dbReference>